<feature type="region of interest" description="Disordered" evidence="5">
    <location>
        <begin position="154"/>
        <end position="186"/>
    </location>
</feature>
<dbReference type="SUPFAM" id="SSF144232">
    <property type="entry name" value="HIT/MYND zinc finger-like"/>
    <property type="match status" value="1"/>
</dbReference>
<evidence type="ECO:0000256" key="4">
    <source>
        <dbReference type="PROSITE-ProRule" id="PRU00134"/>
    </source>
</evidence>
<dbReference type="OrthoDB" id="432970at2759"/>
<keyword evidence="3" id="KW-0862">Zinc</keyword>
<proteinExistence type="predicted"/>
<sequence length="469" mass="53560">MAQLVKPGEYEHNIGLLLYPEVSYRTETLVKYFNKLPKYSKLPNSTAVNHWQISLRHVPGNIEDTLVHLYNPDSGLSYFERTASTLSGVSQLLQARLVVDVLLKAFLTSMGRLELNPDVALFGPYTWTISHFDMAEELNCRLEEVGVHDSYCSINSEDDDDSDSSVDSEEEEYYPRPSTQSRASELEEEEWHKLSAKLVAAAEKGPRCQVCEKLPTMNNKLSLCQRCKLVHYCSRECQKIDWKEHKVVCTDVKVTAQCSIDYTGEEFLAIIQERPPSTSYRYFRTVAVNDPRAHALAAKIKLPLPGERKGLIPIIRRLITTGEDTPQNLAIFFGTPLDKNTRVFHNCQRLETLINPASGSPCDRAIRFRKPDEGVPFWTWKVRPPSPEEQVTLTIIRKLQRRIVSHTGSSTLDLSTINEQMPTIMKAEFGDDWEKQELYWEKAYHTMSWGRVQDTYLADIRAGAIPMPT</sequence>
<dbReference type="PROSITE" id="PS01360">
    <property type="entry name" value="ZF_MYND_1"/>
    <property type="match status" value="1"/>
</dbReference>
<dbReference type="PROSITE" id="PS50865">
    <property type="entry name" value="ZF_MYND_2"/>
    <property type="match status" value="1"/>
</dbReference>
<evidence type="ECO:0000256" key="2">
    <source>
        <dbReference type="ARBA" id="ARBA00022771"/>
    </source>
</evidence>
<comment type="caution">
    <text evidence="7">The sequence shown here is derived from an EMBL/GenBank/DDBJ whole genome shotgun (WGS) entry which is preliminary data.</text>
</comment>
<dbReference type="InterPro" id="IPR002893">
    <property type="entry name" value="Znf_MYND"/>
</dbReference>
<dbReference type="EMBL" id="CAJVRL010000001">
    <property type="protein sequence ID" value="CAG8948710.1"/>
    <property type="molecule type" value="Genomic_DNA"/>
</dbReference>
<evidence type="ECO:0000313" key="7">
    <source>
        <dbReference type="EMBL" id="CAG8948710.1"/>
    </source>
</evidence>
<dbReference type="Gene3D" id="6.10.140.2220">
    <property type="match status" value="1"/>
</dbReference>
<keyword evidence="2 4" id="KW-0863">Zinc-finger</keyword>
<name>A0A9N9PMA4_9HELO</name>
<organism evidence="7 8">
    <name type="scientific">Hymenoscyphus fraxineus</name>
    <dbReference type="NCBI Taxonomy" id="746836"/>
    <lineage>
        <taxon>Eukaryota</taxon>
        <taxon>Fungi</taxon>
        <taxon>Dikarya</taxon>
        <taxon>Ascomycota</taxon>
        <taxon>Pezizomycotina</taxon>
        <taxon>Leotiomycetes</taxon>
        <taxon>Helotiales</taxon>
        <taxon>Helotiaceae</taxon>
        <taxon>Hymenoscyphus</taxon>
    </lineage>
</organism>
<feature type="compositionally biased region" description="Acidic residues" evidence="5">
    <location>
        <begin position="156"/>
        <end position="172"/>
    </location>
</feature>
<evidence type="ECO:0000256" key="3">
    <source>
        <dbReference type="ARBA" id="ARBA00022833"/>
    </source>
</evidence>
<dbReference type="AlphaFoldDB" id="A0A9N9PMA4"/>
<dbReference type="Pfam" id="PF01753">
    <property type="entry name" value="zf-MYND"/>
    <property type="match status" value="1"/>
</dbReference>
<gene>
    <name evidence="7" type="ORF">HYFRA_00001831</name>
</gene>
<keyword evidence="8" id="KW-1185">Reference proteome</keyword>
<evidence type="ECO:0000256" key="1">
    <source>
        <dbReference type="ARBA" id="ARBA00022723"/>
    </source>
</evidence>
<dbReference type="GO" id="GO:0008270">
    <property type="term" value="F:zinc ion binding"/>
    <property type="evidence" value="ECO:0007669"/>
    <property type="project" value="UniProtKB-KW"/>
</dbReference>
<evidence type="ECO:0000259" key="6">
    <source>
        <dbReference type="PROSITE" id="PS50865"/>
    </source>
</evidence>
<evidence type="ECO:0000256" key="5">
    <source>
        <dbReference type="SAM" id="MobiDB-lite"/>
    </source>
</evidence>
<feature type="domain" description="MYND-type" evidence="6">
    <location>
        <begin position="208"/>
        <end position="249"/>
    </location>
</feature>
<evidence type="ECO:0000313" key="8">
    <source>
        <dbReference type="Proteomes" id="UP000696280"/>
    </source>
</evidence>
<reference evidence="7" key="1">
    <citation type="submission" date="2021-07" db="EMBL/GenBank/DDBJ databases">
        <authorList>
            <person name="Durling M."/>
        </authorList>
    </citation>
    <scope>NUCLEOTIDE SEQUENCE</scope>
</reference>
<dbReference type="Proteomes" id="UP000696280">
    <property type="component" value="Unassembled WGS sequence"/>
</dbReference>
<keyword evidence="1" id="KW-0479">Metal-binding</keyword>
<accession>A0A9N9PMA4</accession>
<protein>
    <recommendedName>
        <fullName evidence="6">MYND-type domain-containing protein</fullName>
    </recommendedName>
</protein>